<dbReference type="FunFam" id="1.25.40.10:FF:000682">
    <property type="entry name" value="Pentatricopeptide repeat-containing protein At3g16610"/>
    <property type="match status" value="1"/>
</dbReference>
<feature type="repeat" description="PPR" evidence="2">
    <location>
        <begin position="213"/>
        <end position="247"/>
    </location>
</feature>
<name>A0A835HRT7_9MAGN</name>
<dbReference type="InterPro" id="IPR046960">
    <property type="entry name" value="PPR_At4g14850-like_plant"/>
</dbReference>
<feature type="repeat" description="PPR" evidence="2">
    <location>
        <begin position="613"/>
        <end position="648"/>
    </location>
</feature>
<sequence>MNSLYLNFSKQKPYMEFSKTLSEAMKACGTIPNAQKLHAHLISTGFASSIFLQNHLLNMYSKCGLVDDAILVFEEIEERNVFSWNTMISGLADSGRMKEARKLFDEMGERDCVSWNSMMSGYFQNGESGETLNVFALMMRDFSCEPDPFSLSCVLKACGSLGLLELGLQLHCLVKKFGFGRDPFLETSILDMYIKCGAMGYAEKVSRMISRPSLFCYNSMMYCYAKGSRVELAIDMFHRMPERDNVSWNTMISILSQHGYGVQTLSMFIEMWNQGFVANSMTYASVLSACASIHDLYWGKHLHARFIRSKSSIDVYVGSGLIDMYAKCGHLVAAKKVFNSLPEQNTVSWTTLIGGLAQFGSEEEAMGLFIEMRKVPMASDRFTLATVLAACSSIKDVSLGTQLHPYTIKIGLESAIPVANALLTMYAKCGKIKTAHHVFQLMPAKDIISWTAMLTAFSQIGDLENARQCFNSMPGRNVITWNSMLAAYTQHGHWEEGFKLYTVMLRESVRTDWTTYATLFGACADSATLRLGNQIIAQTTKIGVDANISVVNGMITMYSKCGRIEEAQEVFDSISEMNLISWNAMISGYAQNGQGTKAVQIFESMLKSGLAPDHISYVAVLSGCSHSGLVMEGKQYFDSMTKDHGISPTSEHFACMVDLLGRAGLLEDAKKMIDEMPMEACAGAWGALLSACRTHGNADLAHCAVKHLFELDPKHSGSYVLLANLYADSGNLNALSDVRKLMRERGIRKNPGCSWIEAGNRIHVFTVDDTDHPQINDVRRKLEELLKKIEDTGDYINKNGSEESWGYHSEKLAVAFGLLSLPGKEISSAGCAPFPSFQKWILLLWGLLVANDAFMFYTSAQMVRNDESEEQKNEEKKASLQQLPLQSSPYLRYSDLQEYKSRGYGTQDHINRSLAGWRNLQPYPDLVI</sequence>
<dbReference type="GO" id="GO:0009451">
    <property type="term" value="P:RNA modification"/>
    <property type="evidence" value="ECO:0007669"/>
    <property type="project" value="InterPro"/>
</dbReference>
<dbReference type="InterPro" id="IPR002885">
    <property type="entry name" value="PPR_rpt"/>
</dbReference>
<dbReference type="SUPFAM" id="SSF48452">
    <property type="entry name" value="TPR-like"/>
    <property type="match status" value="1"/>
</dbReference>
<dbReference type="Pfam" id="PF10714">
    <property type="entry name" value="LEA_6"/>
    <property type="match status" value="1"/>
</dbReference>
<feature type="repeat" description="PPR" evidence="2">
    <location>
        <begin position="345"/>
        <end position="379"/>
    </location>
</feature>
<dbReference type="PROSITE" id="PS51375">
    <property type="entry name" value="PPR"/>
    <property type="match status" value="8"/>
</dbReference>
<organism evidence="3 4">
    <name type="scientific">Coptis chinensis</name>
    <dbReference type="NCBI Taxonomy" id="261450"/>
    <lineage>
        <taxon>Eukaryota</taxon>
        <taxon>Viridiplantae</taxon>
        <taxon>Streptophyta</taxon>
        <taxon>Embryophyta</taxon>
        <taxon>Tracheophyta</taxon>
        <taxon>Spermatophyta</taxon>
        <taxon>Magnoliopsida</taxon>
        <taxon>Ranunculales</taxon>
        <taxon>Ranunculaceae</taxon>
        <taxon>Coptidoideae</taxon>
        <taxon>Coptis</taxon>
    </lineage>
</organism>
<dbReference type="Gene3D" id="1.25.40.10">
    <property type="entry name" value="Tetratricopeptide repeat domain"/>
    <property type="match status" value="5"/>
</dbReference>
<dbReference type="FunFam" id="1.25.40.10:FF:000780">
    <property type="entry name" value="Pentatricopeptide repeat-containing protein isoform A"/>
    <property type="match status" value="1"/>
</dbReference>
<dbReference type="EMBL" id="JADFTS010000006">
    <property type="protein sequence ID" value="KAF9601993.1"/>
    <property type="molecule type" value="Genomic_DNA"/>
</dbReference>
<dbReference type="AlphaFoldDB" id="A0A835HRT7"/>
<dbReference type="InterPro" id="IPR046848">
    <property type="entry name" value="E_motif"/>
</dbReference>
<evidence type="ECO:0000313" key="3">
    <source>
        <dbReference type="EMBL" id="KAF9601993.1"/>
    </source>
</evidence>
<feature type="repeat" description="PPR" evidence="2">
    <location>
        <begin position="578"/>
        <end position="612"/>
    </location>
</feature>
<dbReference type="InterPro" id="IPR011990">
    <property type="entry name" value="TPR-like_helical_dom_sf"/>
</dbReference>
<dbReference type="GO" id="GO:0003723">
    <property type="term" value="F:RNA binding"/>
    <property type="evidence" value="ECO:0007669"/>
    <property type="project" value="InterPro"/>
</dbReference>
<feature type="repeat" description="PPR" evidence="2">
    <location>
        <begin position="446"/>
        <end position="476"/>
    </location>
</feature>
<accession>A0A835HRT7</accession>
<dbReference type="PANTHER" id="PTHR47926">
    <property type="entry name" value="PENTATRICOPEPTIDE REPEAT-CONTAINING PROTEIN"/>
    <property type="match status" value="1"/>
</dbReference>
<feature type="repeat" description="PPR" evidence="2">
    <location>
        <begin position="477"/>
        <end position="511"/>
    </location>
</feature>
<dbReference type="Pfam" id="PF20431">
    <property type="entry name" value="E_motif"/>
    <property type="match status" value="1"/>
</dbReference>
<comment type="caution">
    <text evidence="3">The sequence shown here is derived from an EMBL/GenBank/DDBJ whole genome shotgun (WGS) entry which is preliminary data.</text>
</comment>
<evidence type="ECO:0000313" key="4">
    <source>
        <dbReference type="Proteomes" id="UP000631114"/>
    </source>
</evidence>
<gene>
    <name evidence="3" type="ORF">IFM89_024539</name>
</gene>
<evidence type="ECO:0008006" key="5">
    <source>
        <dbReference type="Google" id="ProtNLM"/>
    </source>
</evidence>
<proteinExistence type="predicted"/>
<dbReference type="FunFam" id="1.25.40.10:FF:000442">
    <property type="entry name" value="Pentatricopeptide repeat-containing protein At3g49710"/>
    <property type="match status" value="1"/>
</dbReference>
<dbReference type="Pfam" id="PF01535">
    <property type="entry name" value="PPR"/>
    <property type="match status" value="7"/>
</dbReference>
<feature type="repeat" description="PPR" evidence="2">
    <location>
        <begin position="80"/>
        <end position="114"/>
    </location>
</feature>
<reference evidence="3 4" key="1">
    <citation type="submission" date="2020-10" db="EMBL/GenBank/DDBJ databases">
        <title>The Coptis chinensis genome and diversification of protoberbering-type alkaloids.</title>
        <authorList>
            <person name="Wang B."/>
            <person name="Shu S."/>
            <person name="Song C."/>
            <person name="Liu Y."/>
        </authorList>
    </citation>
    <scope>NUCLEOTIDE SEQUENCE [LARGE SCALE GENOMIC DNA]</scope>
    <source>
        <strain evidence="3">HL-2020</strain>
        <tissue evidence="3">Leaf</tissue>
    </source>
</reference>
<evidence type="ECO:0000256" key="2">
    <source>
        <dbReference type="PROSITE-ProRule" id="PRU00708"/>
    </source>
</evidence>
<dbReference type="OrthoDB" id="185373at2759"/>
<dbReference type="InterPro" id="IPR018930">
    <property type="entry name" value="LEA-18"/>
</dbReference>
<dbReference type="PANTHER" id="PTHR47926:SF370">
    <property type="entry name" value="DYW DOMAIN-CONTAINING PROTEIN"/>
    <property type="match status" value="1"/>
</dbReference>
<protein>
    <recommendedName>
        <fullName evidence="5">Pentatricopeptide repeat-containing protein</fullName>
    </recommendedName>
</protein>
<dbReference type="Proteomes" id="UP000631114">
    <property type="component" value="Unassembled WGS sequence"/>
</dbReference>
<keyword evidence="4" id="KW-1185">Reference proteome</keyword>
<dbReference type="NCBIfam" id="TIGR00756">
    <property type="entry name" value="PPR"/>
    <property type="match status" value="7"/>
</dbReference>
<dbReference type="FunFam" id="1.25.40.10:FF:000031">
    <property type="entry name" value="Pentatricopeptide repeat-containing protein mitochondrial"/>
    <property type="match status" value="1"/>
</dbReference>
<keyword evidence="1" id="KW-0677">Repeat</keyword>
<evidence type="ECO:0000256" key="1">
    <source>
        <dbReference type="ARBA" id="ARBA00022737"/>
    </source>
</evidence>
<dbReference type="Pfam" id="PF13041">
    <property type="entry name" value="PPR_2"/>
    <property type="match status" value="3"/>
</dbReference>
<dbReference type="FunFam" id="1.25.40.10:FF:000366">
    <property type="entry name" value="Pentatricopeptide (PPR) repeat-containing protein"/>
    <property type="match status" value="1"/>
</dbReference>
<feature type="repeat" description="PPR" evidence="2">
    <location>
        <begin position="547"/>
        <end position="577"/>
    </location>
</feature>